<evidence type="ECO:0000256" key="1">
    <source>
        <dbReference type="ARBA" id="ARBA00004448"/>
    </source>
</evidence>
<evidence type="ECO:0000256" key="3">
    <source>
        <dbReference type="ARBA" id="ARBA00022448"/>
    </source>
</evidence>
<evidence type="ECO:0000256" key="12">
    <source>
        <dbReference type="RuleBase" id="RU364031"/>
    </source>
</evidence>
<gene>
    <name evidence="14" type="ORF">O0I10_009840</name>
</gene>
<dbReference type="AlphaFoldDB" id="A0AAD7UVS0"/>
<keyword evidence="11" id="KW-0479">Metal-binding</keyword>
<dbReference type="GO" id="GO:0048039">
    <property type="term" value="F:ubiquinone binding"/>
    <property type="evidence" value="ECO:0007669"/>
    <property type="project" value="TreeGrafter"/>
</dbReference>
<feature type="compositionally biased region" description="Basic and acidic residues" evidence="13">
    <location>
        <begin position="48"/>
        <end position="62"/>
    </location>
</feature>
<dbReference type="GeneID" id="83217245"/>
<evidence type="ECO:0000256" key="9">
    <source>
        <dbReference type="ARBA" id="ARBA00023136"/>
    </source>
</evidence>
<dbReference type="PANTHER" id="PTHR13337">
    <property type="entry name" value="SUCCINATE DEHYDROGENASE"/>
    <property type="match status" value="1"/>
</dbReference>
<dbReference type="RefSeq" id="XP_058339448.1">
    <property type="nucleotide sequence ID" value="XM_058489826.1"/>
</dbReference>
<dbReference type="InterPro" id="IPR007992">
    <property type="entry name" value="CybS"/>
</dbReference>
<dbReference type="InterPro" id="IPR034804">
    <property type="entry name" value="SQR/QFR_C/D"/>
</dbReference>
<evidence type="ECO:0000256" key="11">
    <source>
        <dbReference type="PIRSR" id="PIRSR607992-2"/>
    </source>
</evidence>
<keyword evidence="7" id="KW-1133">Transmembrane helix</keyword>
<evidence type="ECO:0000313" key="14">
    <source>
        <dbReference type="EMBL" id="KAJ8654534.1"/>
    </source>
</evidence>
<evidence type="ECO:0000256" key="7">
    <source>
        <dbReference type="ARBA" id="ARBA00022989"/>
    </source>
</evidence>
<dbReference type="GO" id="GO:0005743">
    <property type="term" value="C:mitochondrial inner membrane"/>
    <property type="evidence" value="ECO:0007669"/>
    <property type="project" value="UniProtKB-SubCell"/>
</dbReference>
<evidence type="ECO:0000256" key="2">
    <source>
        <dbReference type="ARBA" id="ARBA00007294"/>
    </source>
</evidence>
<evidence type="ECO:0000256" key="10">
    <source>
        <dbReference type="PIRSR" id="PIRSR607992-1"/>
    </source>
</evidence>
<keyword evidence="4" id="KW-0812">Transmembrane</keyword>
<dbReference type="PANTHER" id="PTHR13337:SF2">
    <property type="entry name" value="SUCCINATE DEHYDROGENASE [UBIQUINONE] CYTOCHROME B SMALL SUBUNIT, MITOCHONDRIAL"/>
    <property type="match status" value="1"/>
</dbReference>
<feature type="binding site" evidence="10">
    <location>
        <position position="143"/>
    </location>
    <ligand>
        <name>a ubiquinone</name>
        <dbReference type="ChEBI" id="CHEBI:16389"/>
        <note>ligand shared with IP/SDHB</note>
    </ligand>
</feature>
<name>A0AAD7UVS0_9FUNG</name>
<evidence type="ECO:0000256" key="6">
    <source>
        <dbReference type="ARBA" id="ARBA00022946"/>
    </source>
</evidence>
<comment type="similarity">
    <text evidence="2 12">Belongs to the CybS family.</text>
</comment>
<organism evidence="14 15">
    <name type="scientific">Lichtheimia ornata</name>
    <dbReference type="NCBI Taxonomy" id="688661"/>
    <lineage>
        <taxon>Eukaryota</taxon>
        <taxon>Fungi</taxon>
        <taxon>Fungi incertae sedis</taxon>
        <taxon>Mucoromycota</taxon>
        <taxon>Mucoromycotina</taxon>
        <taxon>Mucoromycetes</taxon>
        <taxon>Mucorales</taxon>
        <taxon>Lichtheimiaceae</taxon>
        <taxon>Lichtheimia</taxon>
    </lineage>
</organism>
<proteinExistence type="inferred from homology"/>
<accession>A0AAD7UVS0</accession>
<keyword evidence="11" id="KW-0408">Iron</keyword>
<keyword evidence="8 12" id="KW-0496">Mitochondrion</keyword>
<keyword evidence="9 12" id="KW-0472">Membrane</keyword>
<protein>
    <recommendedName>
        <fullName evidence="12">Succinate dehydrogenase [ubiquinone] cytochrome b small subunit</fullName>
    </recommendedName>
</protein>
<feature type="region of interest" description="Disordered" evidence="13">
    <location>
        <begin position="48"/>
        <end position="84"/>
    </location>
</feature>
<dbReference type="Pfam" id="PF05328">
    <property type="entry name" value="CybS"/>
    <property type="match status" value="1"/>
</dbReference>
<evidence type="ECO:0000256" key="8">
    <source>
        <dbReference type="ARBA" id="ARBA00023128"/>
    </source>
</evidence>
<keyword evidence="5 12" id="KW-0999">Mitochondrion inner membrane</keyword>
<keyword evidence="15" id="KW-1185">Reference proteome</keyword>
<dbReference type="GO" id="GO:0020037">
    <property type="term" value="F:heme binding"/>
    <property type="evidence" value="ECO:0007669"/>
    <property type="project" value="TreeGrafter"/>
</dbReference>
<feature type="binding site" description="axial binding residue" evidence="11">
    <location>
        <position position="131"/>
    </location>
    <ligand>
        <name>heme b</name>
        <dbReference type="ChEBI" id="CHEBI:60344"/>
        <note>ligand shared with SDHC</note>
    </ligand>
    <ligandPart>
        <name>Fe</name>
        <dbReference type="ChEBI" id="CHEBI:18248"/>
    </ligandPart>
</feature>
<sequence length="191" mass="21675">MRPILRLRTSLYRMRPWMRSYSTHHSPASVGKDATRAIVNPLNKHLDHMKEKGQDESSDKKGSSSKTTTTTTTEKEASSTEEGEQGYQYGTYHWTLERVSAVALIPLITTQFVYGAQPICDGLLGVVLPFHIHLGFDSCITDYLPKREYPRLHKAAMWTLRGSTALVMWGCYEINTNEVGLTEIVQRLWLA</sequence>
<comment type="caution">
    <text evidence="14">The sequence shown here is derived from an EMBL/GenBank/DDBJ whole genome shotgun (WGS) entry which is preliminary data.</text>
</comment>
<comment type="subcellular location">
    <subcellularLocation>
        <location evidence="1 12">Mitochondrion inner membrane</location>
        <topology evidence="1 12">Multi-pass membrane protein</topology>
    </subcellularLocation>
</comment>
<dbReference type="GO" id="GO:0046872">
    <property type="term" value="F:metal ion binding"/>
    <property type="evidence" value="ECO:0007669"/>
    <property type="project" value="UniProtKB-KW"/>
</dbReference>
<reference evidence="14 15" key="1">
    <citation type="submission" date="2023-03" db="EMBL/GenBank/DDBJ databases">
        <title>Genome sequence of Lichtheimia ornata CBS 291.66.</title>
        <authorList>
            <person name="Mohabir J.T."/>
            <person name="Shea T.P."/>
            <person name="Kurbessoian T."/>
            <person name="Berby B."/>
            <person name="Fontaine J."/>
            <person name="Livny J."/>
            <person name="Gnirke A."/>
            <person name="Stajich J.E."/>
            <person name="Cuomo C.A."/>
        </authorList>
    </citation>
    <scope>NUCLEOTIDE SEQUENCE [LARGE SCALE GENOMIC DNA]</scope>
    <source>
        <strain evidence="14">CBS 291.66</strain>
    </source>
</reference>
<dbReference type="Gene3D" id="1.20.1300.10">
    <property type="entry name" value="Fumarate reductase/succinate dehydrogenase, transmembrane subunit"/>
    <property type="match status" value="1"/>
</dbReference>
<dbReference type="Proteomes" id="UP001234581">
    <property type="component" value="Unassembled WGS sequence"/>
</dbReference>
<dbReference type="EMBL" id="JARTCD010000060">
    <property type="protein sequence ID" value="KAJ8654534.1"/>
    <property type="molecule type" value="Genomic_DNA"/>
</dbReference>
<keyword evidence="3" id="KW-0813">Transport</keyword>
<evidence type="ECO:0000313" key="15">
    <source>
        <dbReference type="Proteomes" id="UP001234581"/>
    </source>
</evidence>
<dbReference type="SUPFAM" id="SSF81343">
    <property type="entry name" value="Fumarate reductase respiratory complex transmembrane subunits"/>
    <property type="match status" value="1"/>
</dbReference>
<dbReference type="GO" id="GO:0006099">
    <property type="term" value="P:tricarboxylic acid cycle"/>
    <property type="evidence" value="ECO:0007669"/>
    <property type="project" value="TreeGrafter"/>
</dbReference>
<keyword evidence="6 12" id="KW-0809">Transit peptide</keyword>
<dbReference type="GO" id="GO:0006121">
    <property type="term" value="P:mitochondrial electron transport, succinate to ubiquinone"/>
    <property type="evidence" value="ECO:0007669"/>
    <property type="project" value="TreeGrafter"/>
</dbReference>
<evidence type="ECO:0000256" key="13">
    <source>
        <dbReference type="SAM" id="MobiDB-lite"/>
    </source>
</evidence>
<evidence type="ECO:0000256" key="4">
    <source>
        <dbReference type="ARBA" id="ARBA00022692"/>
    </source>
</evidence>
<evidence type="ECO:0000256" key="5">
    <source>
        <dbReference type="ARBA" id="ARBA00022792"/>
    </source>
</evidence>
<dbReference type="CDD" id="cd03496">
    <property type="entry name" value="SQR_TypeC_CybS"/>
    <property type="match status" value="1"/>
</dbReference>